<dbReference type="Proteomes" id="UP000024635">
    <property type="component" value="Unassembled WGS sequence"/>
</dbReference>
<sequence>MTIPLKNFCWFSWANLHILQSGINNHNCCLQTPALWNGRTSKGNADLSLLIKQSVGTKMVLPVKGDRLLT</sequence>
<gene>
    <name evidence="1" type="primary">Acey_s0093.g2615</name>
    <name evidence="1" type="ORF">Y032_0093g2615</name>
</gene>
<evidence type="ECO:0000313" key="2">
    <source>
        <dbReference type="Proteomes" id="UP000024635"/>
    </source>
</evidence>
<accession>A0A016TLB7</accession>
<evidence type="ECO:0000313" key="1">
    <source>
        <dbReference type="EMBL" id="EYC03485.1"/>
    </source>
</evidence>
<name>A0A016TLB7_9BILA</name>
<keyword evidence="2" id="KW-1185">Reference proteome</keyword>
<proteinExistence type="predicted"/>
<dbReference type="EMBL" id="JARK01001429">
    <property type="protein sequence ID" value="EYC03485.1"/>
    <property type="molecule type" value="Genomic_DNA"/>
</dbReference>
<reference evidence="2" key="1">
    <citation type="journal article" date="2015" name="Nat. Genet.">
        <title>The genome and transcriptome of the zoonotic hookworm Ancylostoma ceylanicum identify infection-specific gene families.</title>
        <authorList>
            <person name="Schwarz E.M."/>
            <person name="Hu Y."/>
            <person name="Antoshechkin I."/>
            <person name="Miller M.M."/>
            <person name="Sternberg P.W."/>
            <person name="Aroian R.V."/>
        </authorList>
    </citation>
    <scope>NUCLEOTIDE SEQUENCE</scope>
    <source>
        <strain evidence="2">HY135</strain>
    </source>
</reference>
<organism evidence="1 2">
    <name type="scientific">Ancylostoma ceylanicum</name>
    <dbReference type="NCBI Taxonomy" id="53326"/>
    <lineage>
        <taxon>Eukaryota</taxon>
        <taxon>Metazoa</taxon>
        <taxon>Ecdysozoa</taxon>
        <taxon>Nematoda</taxon>
        <taxon>Chromadorea</taxon>
        <taxon>Rhabditida</taxon>
        <taxon>Rhabditina</taxon>
        <taxon>Rhabditomorpha</taxon>
        <taxon>Strongyloidea</taxon>
        <taxon>Ancylostomatidae</taxon>
        <taxon>Ancylostomatinae</taxon>
        <taxon>Ancylostoma</taxon>
    </lineage>
</organism>
<comment type="caution">
    <text evidence="1">The sequence shown here is derived from an EMBL/GenBank/DDBJ whole genome shotgun (WGS) entry which is preliminary data.</text>
</comment>
<dbReference type="AlphaFoldDB" id="A0A016TLB7"/>
<protein>
    <submittedName>
        <fullName evidence="1">Uncharacterized protein</fullName>
    </submittedName>
</protein>